<dbReference type="InterPro" id="IPR001387">
    <property type="entry name" value="Cro/C1-type_HTH"/>
</dbReference>
<evidence type="ECO:0000259" key="2">
    <source>
        <dbReference type="PROSITE" id="PS50943"/>
    </source>
</evidence>
<gene>
    <name evidence="3" type="ORF">KDK92_10490</name>
</gene>
<sequence length="160" mass="18932">MAIGDKIKKIRVKRDMTQKELGLAIGFNDKTADVRMAQYESGTRVPKEAVIIKIAAVLKVNPDYLMAPTLTKTEEIIHTLIYLDEYNQLKMQAEEYTTPEGENQKIINLSITAVDYYLEEWYDKKRALENNEITQEEYYEWKINWPDSSERYRKTFPEFY</sequence>
<reference evidence="3" key="1">
    <citation type="journal article" date="2021" name="mSystems">
        <title>Bacteria and Archaea Synergistically Convert Glycine Betaine to Biogenic Methane in the Formosa Cold Seep of the South China Sea.</title>
        <authorList>
            <person name="Li L."/>
            <person name="Zhang W."/>
            <person name="Zhang S."/>
            <person name="Song L."/>
            <person name="Sun Q."/>
            <person name="Zhang H."/>
            <person name="Xiang H."/>
            <person name="Dong X."/>
        </authorList>
    </citation>
    <scope>NUCLEOTIDE SEQUENCE</scope>
    <source>
        <strain evidence="3">ZWT</strain>
    </source>
</reference>
<dbReference type="Gene3D" id="1.10.260.40">
    <property type="entry name" value="lambda repressor-like DNA-binding domains"/>
    <property type="match status" value="1"/>
</dbReference>
<evidence type="ECO:0000313" key="3">
    <source>
        <dbReference type="EMBL" id="MCM1990161.1"/>
    </source>
</evidence>
<dbReference type="RefSeq" id="WP_250859202.1">
    <property type="nucleotide sequence ID" value="NZ_JAGSOJ010000002.1"/>
</dbReference>
<dbReference type="SUPFAM" id="SSF47413">
    <property type="entry name" value="lambda repressor-like DNA-binding domains"/>
    <property type="match status" value="1"/>
</dbReference>
<dbReference type="AlphaFoldDB" id="A0A9J6P278"/>
<dbReference type="Proteomes" id="UP001056429">
    <property type="component" value="Unassembled WGS sequence"/>
</dbReference>
<comment type="caution">
    <text evidence="3">The sequence shown here is derived from an EMBL/GenBank/DDBJ whole genome shotgun (WGS) entry which is preliminary data.</text>
</comment>
<dbReference type="PANTHER" id="PTHR46558">
    <property type="entry name" value="TRACRIPTIONAL REGULATORY PROTEIN-RELATED-RELATED"/>
    <property type="match status" value="1"/>
</dbReference>
<reference evidence="3" key="2">
    <citation type="submission" date="2021-04" db="EMBL/GenBank/DDBJ databases">
        <authorList>
            <person name="Dong X."/>
        </authorList>
    </citation>
    <scope>NUCLEOTIDE SEQUENCE</scope>
    <source>
        <strain evidence="3">ZWT</strain>
    </source>
</reference>
<proteinExistence type="predicted"/>
<dbReference type="PANTHER" id="PTHR46558:SF11">
    <property type="entry name" value="HTH-TYPE TRANSCRIPTIONAL REGULATOR XRE"/>
    <property type="match status" value="1"/>
</dbReference>
<organism evidence="3 4">
    <name type="scientific">Oceanirhabdus seepicola</name>
    <dbReference type="NCBI Taxonomy" id="2828781"/>
    <lineage>
        <taxon>Bacteria</taxon>
        <taxon>Bacillati</taxon>
        <taxon>Bacillota</taxon>
        <taxon>Clostridia</taxon>
        <taxon>Eubacteriales</taxon>
        <taxon>Clostridiaceae</taxon>
        <taxon>Oceanirhabdus</taxon>
    </lineage>
</organism>
<feature type="domain" description="HTH cro/C1-type" evidence="2">
    <location>
        <begin position="7"/>
        <end position="65"/>
    </location>
</feature>
<evidence type="ECO:0000313" key="4">
    <source>
        <dbReference type="Proteomes" id="UP001056429"/>
    </source>
</evidence>
<protein>
    <submittedName>
        <fullName evidence="3">Helix-turn-helix transcriptional regulator</fullName>
    </submittedName>
</protein>
<dbReference type="PROSITE" id="PS50943">
    <property type="entry name" value="HTH_CROC1"/>
    <property type="match status" value="1"/>
</dbReference>
<dbReference type="CDD" id="cd00093">
    <property type="entry name" value="HTH_XRE"/>
    <property type="match status" value="1"/>
</dbReference>
<keyword evidence="4" id="KW-1185">Reference proteome</keyword>
<dbReference type="SMART" id="SM00530">
    <property type="entry name" value="HTH_XRE"/>
    <property type="match status" value="1"/>
</dbReference>
<evidence type="ECO:0000256" key="1">
    <source>
        <dbReference type="ARBA" id="ARBA00023125"/>
    </source>
</evidence>
<dbReference type="Pfam" id="PF01381">
    <property type="entry name" value="HTH_3"/>
    <property type="match status" value="1"/>
</dbReference>
<accession>A0A9J6P278</accession>
<name>A0A9J6P278_9CLOT</name>
<dbReference type="EMBL" id="JAGSOJ010000002">
    <property type="protein sequence ID" value="MCM1990161.1"/>
    <property type="molecule type" value="Genomic_DNA"/>
</dbReference>
<keyword evidence="1" id="KW-0238">DNA-binding</keyword>
<dbReference type="GO" id="GO:0003677">
    <property type="term" value="F:DNA binding"/>
    <property type="evidence" value="ECO:0007669"/>
    <property type="project" value="UniProtKB-KW"/>
</dbReference>
<dbReference type="InterPro" id="IPR010982">
    <property type="entry name" value="Lambda_DNA-bd_dom_sf"/>
</dbReference>